<dbReference type="SUPFAM" id="SSF52833">
    <property type="entry name" value="Thioredoxin-like"/>
    <property type="match status" value="1"/>
</dbReference>
<dbReference type="GO" id="GO:0003755">
    <property type="term" value="F:peptidyl-prolyl cis-trans isomerase activity"/>
    <property type="evidence" value="ECO:0007669"/>
    <property type="project" value="UniProtKB-KW"/>
</dbReference>
<dbReference type="NCBIfam" id="NF012211">
    <property type="entry name" value="tand_rpt_95"/>
    <property type="match status" value="5"/>
</dbReference>
<dbReference type="PANTHER" id="PTHR45625:SF4">
    <property type="entry name" value="PEPTIDYLPROLYL ISOMERASE DOMAIN AND WD REPEAT-CONTAINING PROTEIN 1"/>
    <property type="match status" value="1"/>
</dbReference>
<dbReference type="InterPro" id="IPR044666">
    <property type="entry name" value="Cyclophilin_A-like"/>
</dbReference>
<evidence type="ECO:0000256" key="4">
    <source>
        <dbReference type="SAM" id="MobiDB-lite"/>
    </source>
</evidence>
<evidence type="ECO:0000256" key="3">
    <source>
        <dbReference type="ARBA" id="ARBA00023235"/>
    </source>
</evidence>
<dbReference type="InterPro" id="IPR015919">
    <property type="entry name" value="Cadherin-like_sf"/>
</dbReference>
<evidence type="ECO:0000256" key="1">
    <source>
        <dbReference type="ARBA" id="ARBA00013194"/>
    </source>
</evidence>
<evidence type="ECO:0000313" key="7">
    <source>
        <dbReference type="Proteomes" id="UP000321353"/>
    </source>
</evidence>
<feature type="compositionally biased region" description="Acidic residues" evidence="4">
    <location>
        <begin position="1601"/>
        <end position="1611"/>
    </location>
</feature>
<dbReference type="InterPro" id="IPR036249">
    <property type="entry name" value="Thioredoxin-like_sf"/>
</dbReference>
<dbReference type="Gene3D" id="2.60.40.10">
    <property type="entry name" value="Immunoglobulins"/>
    <property type="match status" value="2"/>
</dbReference>
<dbReference type="InterPro" id="IPR013783">
    <property type="entry name" value="Ig-like_fold"/>
</dbReference>
<feature type="region of interest" description="Disordered" evidence="4">
    <location>
        <begin position="1543"/>
        <end position="1571"/>
    </location>
</feature>
<feature type="compositionally biased region" description="Low complexity" evidence="4">
    <location>
        <begin position="1549"/>
        <end position="1566"/>
    </location>
</feature>
<reference evidence="6 7" key="1">
    <citation type="submission" date="2019-02" db="EMBL/GenBank/DDBJ databases">
        <title>Planctomycetal bacteria perform biofilm scaping via a novel small molecule.</title>
        <authorList>
            <person name="Jeske O."/>
            <person name="Boedeker C."/>
            <person name="Wiegand S."/>
            <person name="Breitling P."/>
            <person name="Kallscheuer N."/>
            <person name="Jogler M."/>
            <person name="Rohde M."/>
            <person name="Petersen J."/>
            <person name="Medema M.H."/>
            <person name="Surup F."/>
            <person name="Jogler C."/>
        </authorList>
    </citation>
    <scope>NUCLEOTIDE SEQUENCE [LARGE SCALE GENOMIC DNA]</scope>
    <source>
        <strain evidence="6 7">Mal15</strain>
    </source>
</reference>
<dbReference type="Gene3D" id="2.40.100.10">
    <property type="entry name" value="Cyclophilin-like"/>
    <property type="match status" value="1"/>
</dbReference>
<keyword evidence="7" id="KW-1185">Reference proteome</keyword>
<dbReference type="InterPro" id="IPR002130">
    <property type="entry name" value="Cyclophilin-type_PPIase_dom"/>
</dbReference>
<dbReference type="EMBL" id="CP036264">
    <property type="protein sequence ID" value="QEG01153.1"/>
    <property type="molecule type" value="Genomic_DNA"/>
</dbReference>
<evidence type="ECO:0000256" key="2">
    <source>
        <dbReference type="ARBA" id="ARBA00023110"/>
    </source>
</evidence>
<dbReference type="GO" id="GO:0005509">
    <property type="term" value="F:calcium ion binding"/>
    <property type="evidence" value="ECO:0007669"/>
    <property type="project" value="InterPro"/>
</dbReference>
<accession>A0A5B9MIH0</accession>
<dbReference type="CDD" id="cd00317">
    <property type="entry name" value="cyclophilin"/>
    <property type="match status" value="1"/>
</dbReference>
<protein>
    <recommendedName>
        <fullName evidence="1">peptidylprolyl isomerase</fullName>
        <ecNumber evidence="1">5.2.1.8</ecNumber>
    </recommendedName>
</protein>
<dbReference type="EC" id="5.2.1.8" evidence="1"/>
<gene>
    <name evidence="6" type="ORF">Mal15_52290</name>
</gene>
<evidence type="ECO:0000259" key="5">
    <source>
        <dbReference type="PROSITE" id="PS50072"/>
    </source>
</evidence>
<dbReference type="Proteomes" id="UP000321353">
    <property type="component" value="Chromosome"/>
</dbReference>
<dbReference type="Gene3D" id="2.60.40.3440">
    <property type="match status" value="1"/>
</dbReference>
<dbReference type="Gene3D" id="2.60.40.2810">
    <property type="match status" value="3"/>
</dbReference>
<evidence type="ECO:0000313" key="6">
    <source>
        <dbReference type="EMBL" id="QEG01153.1"/>
    </source>
</evidence>
<dbReference type="InterPro" id="IPR029000">
    <property type="entry name" value="Cyclophilin-like_dom_sf"/>
</dbReference>
<dbReference type="Gene3D" id="3.40.30.10">
    <property type="entry name" value="Glutaredoxin"/>
    <property type="match status" value="1"/>
</dbReference>
<dbReference type="GO" id="GO:0016020">
    <property type="term" value="C:membrane"/>
    <property type="evidence" value="ECO:0007669"/>
    <property type="project" value="InterPro"/>
</dbReference>
<organism evidence="6 7">
    <name type="scientific">Stieleria maiorica</name>
    <dbReference type="NCBI Taxonomy" id="2795974"/>
    <lineage>
        <taxon>Bacteria</taxon>
        <taxon>Pseudomonadati</taxon>
        <taxon>Planctomycetota</taxon>
        <taxon>Planctomycetia</taxon>
        <taxon>Pirellulales</taxon>
        <taxon>Pirellulaceae</taxon>
        <taxon>Stieleria</taxon>
    </lineage>
</organism>
<dbReference type="SUPFAM" id="SSF50891">
    <property type="entry name" value="Cyclophilin-like"/>
    <property type="match status" value="1"/>
</dbReference>
<dbReference type="InterPro" id="IPR044016">
    <property type="entry name" value="Big_13"/>
</dbReference>
<dbReference type="Pfam" id="PF00160">
    <property type="entry name" value="Pro_isomerase"/>
    <property type="match status" value="1"/>
</dbReference>
<feature type="region of interest" description="Disordered" evidence="4">
    <location>
        <begin position="1589"/>
        <end position="1622"/>
    </location>
</feature>
<keyword evidence="3 6" id="KW-0413">Isomerase</keyword>
<dbReference type="Pfam" id="PF17963">
    <property type="entry name" value="Big_9"/>
    <property type="match status" value="5"/>
</dbReference>
<sequence length="1630" mass="168523">MFQGREKRARRSRLSRLLAQLSPKVKKSAGSTARVTRGGQVKLESLETRQLLAGDVSIVSTDSMGPVDARVEVATASTSTSTLTTVSEAEGESAPDLVQFAKDLAAVGRDANGNPISGQGQVTFFGAHWCPACSEQKALFQDGKDNLPFIEVTNPDRSIGQIGIDNNITAYPTWVFPDGSRETGVLTLQQISDRSGVAIPQGENPTFEPVGDQTALIGSPLHIPIDAYDPDGGPLTVTVSVADSSLLEASVVGGTGSGKTARSIRIDMATYGDMVVQMFDDRAPTASGRVIELANADFYDDIIFHRVIDDFVIQAGDPTGTGTSGSTLGNFDDDFHPELQHNRTGVMSFAKSSDDTNNSQFFITEVPTRFLDFNHSVFGQLVEGFDVLDAISEHAVNGADRPTTDIAINTIEVFTDTENSMLMLKPTGSGVGSTNVTVTVTDGDGNTHSETFQVDVNNDTQNSQPFLNAVTVPDQFTPGTPATLQMSSTDIEGDAVSYSAVVTSSGTGATASIDNNGLLTVTPASGFTGQVNVQVTVRPGPGVTGNSSSDSDNQLLTFNFEGEQVLAAPTSIDLRASSDTGSSDSDNITNAGTLAFTVNGVTSGATVQLINVQTSAVLGEAVASGTSVTVTTNNIAALGDGTYNVAARQVFSGETSEQTSPLSVTYDTTRPTSVISSANTRGNVDRLYQTDLINSEEGAITYALTQSPNGATINAGSGAIQWTPGAANVGDNVFTVAVTDLAGNTRSENFTVTVAEAPKAEVKLVLKDTDGNTISNVNVGDEFILELVGVDARNSFDRDGVYAIYTDILFDSSIVRVKGGTTIEYVGSFTLSPKGTLATGLIDELGAASSLTVASNDDESVIARVRMEAIAAGSVNIRSEEADESSSEVLLFGEDNQISADSVFFGSANLTVGLEFTVADDAITVAEDSGATTIDVLANDTTTGSNPLSIVSITQPASGGTVSVNSGVISFTPALNFNGTSTFTYRAGDGSGAQDVATVTVTVTPVNDPPTGLDDTFEVVEGTSANRLDVLANDSLDPDNNGTLTVTSASSNTAGATVQVSSDGLAVNYTPASGFTGTDSFTYVVSDGAATDTVTVTVTVISSNPPPTAKPDAFTVAEDSAETSYDVLVNDDRDDDDEPFVIDGVGTPSQGGSVRFSSDGTTFFYAPAPNFFGTETVTYTIRDSGGGVSTGTVTFTVTDVEDPPPVLNDTLQVNSGSGASVVLRLEDLPDNVDGTGESLQFTLTTAQQTTSQNGTVSVNSAGTELTYTPPSSTFTGTDTLNYTVSDGSGNSVGTLTIEVMDLTQRTISVKFSGSQGRRLLSAVRLTGTDALGNAISESPILNGNNLEFANLLPGDYMVEIPAIPFFSGGDQAQQYAINSAADDGDAVIEAQLGRIKPEFISIQDWLGSSPQQSSLVVVQPGGSALLAEPTELASESISNANYSLNDLGTELLISGEDESTTNSSNGPDTLNAAILTNNRNVVQPRGQIGDLFLYRVNVDSDVITYNRTPAANNSAASAQLAAGTGEGEQVGAAAGTSAADGVSSQIVQSESTSGGLTTAGSGEGESVAQATSQNQVAAPLLSSDVIDAVAAVDPSGQTDDSGVEDESDEASSDTLESGLSVSGVDRFFRL</sequence>
<proteinExistence type="predicted"/>
<name>A0A5B9MIH0_9BACT</name>
<keyword evidence="2" id="KW-0697">Rotamase</keyword>
<dbReference type="PANTHER" id="PTHR45625">
    <property type="entry name" value="PEPTIDYL-PROLYL CIS-TRANS ISOMERASE-RELATED"/>
    <property type="match status" value="1"/>
</dbReference>
<dbReference type="PRINTS" id="PR00153">
    <property type="entry name" value="CSAPPISMRASE"/>
</dbReference>
<dbReference type="SUPFAM" id="SSF49313">
    <property type="entry name" value="Cadherin-like"/>
    <property type="match status" value="1"/>
</dbReference>
<dbReference type="Pfam" id="PF19077">
    <property type="entry name" value="Big_13"/>
    <property type="match status" value="1"/>
</dbReference>
<feature type="domain" description="PPIase cyclophilin-type" evidence="5">
    <location>
        <begin position="261"/>
        <end position="413"/>
    </location>
</feature>
<dbReference type="PROSITE" id="PS50072">
    <property type="entry name" value="CSA_PPIASE_2"/>
    <property type="match status" value="1"/>
</dbReference>
<dbReference type="KEGG" id="smam:Mal15_52290"/>
<dbReference type="Pfam" id="PF05345">
    <property type="entry name" value="He_PIG"/>
    <property type="match status" value="1"/>
</dbReference>